<dbReference type="InterPro" id="IPR011990">
    <property type="entry name" value="TPR-like_helical_dom_sf"/>
</dbReference>
<proteinExistence type="predicted"/>
<dbReference type="GO" id="GO:0005737">
    <property type="term" value="C:cytoplasm"/>
    <property type="evidence" value="ECO:0007669"/>
    <property type="project" value="TreeGrafter"/>
</dbReference>
<dbReference type="EMBL" id="CAAALY010020797">
    <property type="protein sequence ID" value="VEL14334.1"/>
    <property type="molecule type" value="Genomic_DNA"/>
</dbReference>
<name>A0A3S5A3W2_9PLAT</name>
<dbReference type="AlphaFoldDB" id="A0A3S5A3W2"/>
<protein>
    <submittedName>
        <fullName evidence="1">Uncharacterized protein</fullName>
    </submittedName>
</protein>
<dbReference type="PANTHER" id="PTHR46540">
    <property type="entry name" value="TETRATRICOPEPTIDE REPEAT PROTEIN 12"/>
    <property type="match status" value="1"/>
</dbReference>
<evidence type="ECO:0000313" key="2">
    <source>
        <dbReference type="Proteomes" id="UP000784294"/>
    </source>
</evidence>
<dbReference type="InterPro" id="IPR019734">
    <property type="entry name" value="TPR_rpt"/>
</dbReference>
<dbReference type="GO" id="GO:0070286">
    <property type="term" value="P:axonemal dynein complex assembly"/>
    <property type="evidence" value="ECO:0007669"/>
    <property type="project" value="TreeGrafter"/>
</dbReference>
<gene>
    <name evidence="1" type="ORF">PXEA_LOCUS7774</name>
</gene>
<dbReference type="SUPFAM" id="SSF48452">
    <property type="entry name" value="TPR-like"/>
    <property type="match status" value="1"/>
</dbReference>
<evidence type="ECO:0000313" key="1">
    <source>
        <dbReference type="EMBL" id="VEL14334.1"/>
    </source>
</evidence>
<keyword evidence="2" id="KW-1185">Reference proteome</keyword>
<dbReference type="PANTHER" id="PTHR46540:SF1">
    <property type="entry name" value="TETRATRICOPEPTIDE REPEAT PROTEIN 12"/>
    <property type="match status" value="1"/>
</dbReference>
<accession>A0A3S5A3W2</accession>
<dbReference type="GO" id="GO:0007288">
    <property type="term" value="P:sperm axoneme assembly"/>
    <property type="evidence" value="ECO:0007669"/>
    <property type="project" value="TreeGrafter"/>
</dbReference>
<sequence length="74" mass="8553">MDPEAFMAMVAKDAEERAARRAKSRQSAAKLKERANTFYKVGDWQRAIDLYSQAIEVCRDWNVLYSNRAQAKLL</sequence>
<dbReference type="GO" id="GO:0005813">
    <property type="term" value="C:centrosome"/>
    <property type="evidence" value="ECO:0007669"/>
    <property type="project" value="TreeGrafter"/>
</dbReference>
<dbReference type="OrthoDB" id="2017782at2759"/>
<reference evidence="1" key="1">
    <citation type="submission" date="2018-11" db="EMBL/GenBank/DDBJ databases">
        <authorList>
            <consortium name="Pathogen Informatics"/>
        </authorList>
    </citation>
    <scope>NUCLEOTIDE SEQUENCE</scope>
</reference>
<dbReference type="InterPro" id="IPR043195">
    <property type="entry name" value="TTC12"/>
</dbReference>
<dbReference type="Gene3D" id="1.25.40.10">
    <property type="entry name" value="Tetratricopeptide repeat domain"/>
    <property type="match status" value="1"/>
</dbReference>
<dbReference type="Proteomes" id="UP000784294">
    <property type="component" value="Unassembled WGS sequence"/>
</dbReference>
<dbReference type="SMART" id="SM00028">
    <property type="entry name" value="TPR"/>
    <property type="match status" value="1"/>
</dbReference>
<organism evidence="1 2">
    <name type="scientific">Protopolystoma xenopodis</name>
    <dbReference type="NCBI Taxonomy" id="117903"/>
    <lineage>
        <taxon>Eukaryota</taxon>
        <taxon>Metazoa</taxon>
        <taxon>Spiralia</taxon>
        <taxon>Lophotrochozoa</taxon>
        <taxon>Platyhelminthes</taxon>
        <taxon>Monogenea</taxon>
        <taxon>Polyopisthocotylea</taxon>
        <taxon>Polystomatidea</taxon>
        <taxon>Polystomatidae</taxon>
        <taxon>Protopolystoma</taxon>
    </lineage>
</organism>
<comment type="caution">
    <text evidence="1">The sequence shown here is derived from an EMBL/GenBank/DDBJ whole genome shotgun (WGS) entry which is preliminary data.</text>
</comment>